<dbReference type="OrthoDB" id="66881at2759"/>
<evidence type="ECO:0000256" key="1">
    <source>
        <dbReference type="ARBA" id="ARBA00001974"/>
    </source>
</evidence>
<dbReference type="PANTHER" id="PTHR43098:SF4">
    <property type="entry name" value="BLR3857 PROTEIN"/>
    <property type="match status" value="1"/>
</dbReference>
<keyword evidence="3" id="KW-0285">Flavoprotein</keyword>
<keyword evidence="4" id="KW-0274">FAD</keyword>
<keyword evidence="6" id="KW-0560">Oxidoreductase</keyword>
<dbReference type="Pfam" id="PF00743">
    <property type="entry name" value="FMO-like"/>
    <property type="match status" value="1"/>
</dbReference>
<dbReference type="GO" id="GO:0004499">
    <property type="term" value="F:N,N-dimethylaniline monooxygenase activity"/>
    <property type="evidence" value="ECO:0007669"/>
    <property type="project" value="InterPro"/>
</dbReference>
<reference evidence="8 9" key="1">
    <citation type="submission" date="2015-08" db="EMBL/GenBank/DDBJ databases">
        <title>Emmonsia species relationships and genome sequence.</title>
        <authorList>
            <person name="Cuomo C.A."/>
            <person name="Schwartz I.S."/>
            <person name="Kenyon C."/>
            <person name="De Hoog G.S."/>
            <person name="Govender N.P."/>
            <person name="Botha A."/>
            <person name="Moreno L."/>
            <person name="De Vries M."/>
            <person name="Munoz J.F."/>
            <person name="Stielow J.B."/>
        </authorList>
    </citation>
    <scope>NUCLEOTIDE SEQUENCE [LARGE SCALE GENOMIC DNA]</scope>
    <source>
        <strain evidence="8 9">EI222</strain>
    </source>
</reference>
<evidence type="ECO:0000256" key="5">
    <source>
        <dbReference type="ARBA" id="ARBA00022857"/>
    </source>
</evidence>
<evidence type="ECO:0000256" key="4">
    <source>
        <dbReference type="ARBA" id="ARBA00022827"/>
    </source>
</evidence>
<dbReference type="Pfam" id="PF13450">
    <property type="entry name" value="NAD_binding_8"/>
    <property type="match status" value="1"/>
</dbReference>
<accession>A0A1J9QDJ9</accession>
<dbReference type="InterPro" id="IPR020946">
    <property type="entry name" value="Flavin_mOase-like"/>
</dbReference>
<dbReference type="GO" id="GO:0050661">
    <property type="term" value="F:NADP binding"/>
    <property type="evidence" value="ECO:0007669"/>
    <property type="project" value="InterPro"/>
</dbReference>
<keyword evidence="5" id="KW-0521">NADP</keyword>
<dbReference type="Gene3D" id="3.50.50.60">
    <property type="entry name" value="FAD/NAD(P)-binding domain"/>
    <property type="match status" value="2"/>
</dbReference>
<evidence type="ECO:0000256" key="7">
    <source>
        <dbReference type="ARBA" id="ARBA00023033"/>
    </source>
</evidence>
<dbReference type="FunFam" id="3.50.50.60:FF:000341">
    <property type="entry name" value="Baeyer-Villiger monooxygenase"/>
    <property type="match status" value="1"/>
</dbReference>
<dbReference type="PANTHER" id="PTHR43098">
    <property type="entry name" value="L-ORNITHINE N(5)-MONOOXYGENASE-RELATED"/>
    <property type="match status" value="1"/>
</dbReference>
<name>A0A1J9QDJ9_9EURO</name>
<comment type="caution">
    <text evidence="8">The sequence shown here is derived from an EMBL/GenBank/DDBJ whole genome shotgun (WGS) entry which is preliminary data.</text>
</comment>
<dbReference type="InterPro" id="IPR050775">
    <property type="entry name" value="FAD-binding_Monooxygenases"/>
</dbReference>
<organism evidence="8 9">
    <name type="scientific">Blastomyces percursus</name>
    <dbReference type="NCBI Taxonomy" id="1658174"/>
    <lineage>
        <taxon>Eukaryota</taxon>
        <taxon>Fungi</taxon>
        <taxon>Dikarya</taxon>
        <taxon>Ascomycota</taxon>
        <taxon>Pezizomycotina</taxon>
        <taxon>Eurotiomycetes</taxon>
        <taxon>Eurotiomycetidae</taxon>
        <taxon>Onygenales</taxon>
        <taxon>Ajellomycetaceae</taxon>
        <taxon>Blastomyces</taxon>
    </lineage>
</organism>
<dbReference type="Proteomes" id="UP000242791">
    <property type="component" value="Unassembled WGS sequence"/>
</dbReference>
<dbReference type="EMBL" id="LGTZ01000209">
    <property type="protein sequence ID" value="OJD26544.1"/>
    <property type="molecule type" value="Genomic_DNA"/>
</dbReference>
<evidence type="ECO:0000256" key="2">
    <source>
        <dbReference type="ARBA" id="ARBA00010139"/>
    </source>
</evidence>
<dbReference type="VEuPathDB" id="FungiDB:ACJ73_02073"/>
<evidence type="ECO:0000256" key="3">
    <source>
        <dbReference type="ARBA" id="ARBA00022630"/>
    </source>
</evidence>
<sequence>MDDLPAMTSNNVSFDPAALKAKYLEERNKRIRDDGINQYQALDTSSLKTSTEDPYLKPGFSRTPIDEDIEFLVIGAGFGGQLIAARLIEAGITNIRIIDKAGDFGGTWYWNRYPGAACDLESYIYMPLLEELNYIPTEKYTRAPELLEHARNIGRHFKLYDKALFQTEVRSLAWDATASCWVAKTNRGDTINAQFVATASGPLHKPKLPGVPGIEKFRGHSFHTSRWDYDYTGGDTTGGLSKLATKRVGIIGTGATAVQIVPHVGCGAKHLYVFQRTPSSVDKRLDQPTDPAWAASLTKGWQQRRMDNFNIIVSGGHQDEDLVRDGWTDILRNLSVFGGKDQPTAKPGAASAMQMADFRKMEQVRARVDQVVKDPVTAAKLKAYYNQFCKRPCFHDEYLPTFNRDNVTLVDTDGKGIERITETGIVVNGEEIQLDCIIYATGFEFSTDYSKRIGIEIKGLNGTTLTEKWENGEKTSTYHGFWSRGFPNLFIVSILQSGMTPNFTHMLGAQSKHIAYVVKECKERKVKSIQPEEEAEQKWVETIMEGGKLQQDFVKECTPGYYNQEGQITEKALRNSSYGYGSAAFIKLLEDWREEGKLGGLELKTQ</sequence>
<protein>
    <recommendedName>
        <fullName evidence="10">FAD/NAD(P)-binding domain-containing protein</fullName>
    </recommendedName>
</protein>
<proteinExistence type="inferred from homology"/>
<keyword evidence="9" id="KW-1185">Reference proteome</keyword>
<evidence type="ECO:0000256" key="6">
    <source>
        <dbReference type="ARBA" id="ARBA00023002"/>
    </source>
</evidence>
<dbReference type="InterPro" id="IPR036188">
    <property type="entry name" value="FAD/NAD-bd_sf"/>
</dbReference>
<dbReference type="GO" id="GO:0050660">
    <property type="term" value="F:flavin adenine dinucleotide binding"/>
    <property type="evidence" value="ECO:0007669"/>
    <property type="project" value="InterPro"/>
</dbReference>
<dbReference type="AlphaFoldDB" id="A0A1J9QDJ9"/>
<keyword evidence="7" id="KW-0503">Monooxygenase</keyword>
<dbReference type="STRING" id="1658174.A0A1J9QDJ9"/>
<gene>
    <name evidence="8" type="ORF">ACJ73_02073</name>
</gene>
<evidence type="ECO:0000313" key="9">
    <source>
        <dbReference type="Proteomes" id="UP000242791"/>
    </source>
</evidence>
<evidence type="ECO:0000313" key="8">
    <source>
        <dbReference type="EMBL" id="OJD26544.1"/>
    </source>
</evidence>
<evidence type="ECO:0008006" key="10">
    <source>
        <dbReference type="Google" id="ProtNLM"/>
    </source>
</evidence>
<comment type="similarity">
    <text evidence="2">Belongs to the FAD-binding monooxygenase family.</text>
</comment>
<comment type="cofactor">
    <cofactor evidence="1">
        <name>FAD</name>
        <dbReference type="ChEBI" id="CHEBI:57692"/>
    </cofactor>
</comment>
<dbReference type="SUPFAM" id="SSF51905">
    <property type="entry name" value="FAD/NAD(P)-binding domain"/>
    <property type="match status" value="1"/>
</dbReference>